<dbReference type="InterPro" id="IPR036161">
    <property type="entry name" value="RPB6/omega-like_sf"/>
</dbReference>
<evidence type="ECO:0000313" key="13">
    <source>
        <dbReference type="EMBL" id="RKQ72912.1"/>
    </source>
</evidence>
<dbReference type="PANTHER" id="PTHR34476:SF1">
    <property type="entry name" value="DNA-DIRECTED RNA POLYMERASE SUBUNIT OMEGA"/>
    <property type="match status" value="1"/>
</dbReference>
<keyword evidence="4 11" id="KW-0240">DNA-directed RNA polymerase</keyword>
<dbReference type="InterPro" id="IPR003716">
    <property type="entry name" value="DNA-dir_RNA_pol_omega"/>
</dbReference>
<proteinExistence type="inferred from homology"/>
<evidence type="ECO:0000256" key="11">
    <source>
        <dbReference type="HAMAP-Rule" id="MF_00366"/>
    </source>
</evidence>
<name>A0A420WPX3_9PROT</name>
<evidence type="ECO:0000256" key="10">
    <source>
        <dbReference type="ARBA" id="ARBA00048552"/>
    </source>
</evidence>
<evidence type="ECO:0000256" key="6">
    <source>
        <dbReference type="ARBA" id="ARBA00022695"/>
    </source>
</evidence>
<feature type="compositionally biased region" description="Acidic residues" evidence="12">
    <location>
        <begin position="77"/>
        <end position="86"/>
    </location>
</feature>
<dbReference type="EC" id="2.7.7.6" evidence="2 11"/>
<dbReference type="GO" id="GO:0000428">
    <property type="term" value="C:DNA-directed RNA polymerase complex"/>
    <property type="evidence" value="ECO:0007669"/>
    <property type="project" value="UniProtKB-KW"/>
</dbReference>
<dbReference type="AlphaFoldDB" id="A0A420WPX3"/>
<dbReference type="OrthoDB" id="9796300at2"/>
<gene>
    <name evidence="11" type="primary">rpoZ</name>
    <name evidence="13" type="ORF">BCL74_0682</name>
</gene>
<dbReference type="GO" id="GO:0003677">
    <property type="term" value="F:DNA binding"/>
    <property type="evidence" value="ECO:0007669"/>
    <property type="project" value="UniProtKB-UniRule"/>
</dbReference>
<evidence type="ECO:0000256" key="2">
    <source>
        <dbReference type="ARBA" id="ARBA00012418"/>
    </source>
</evidence>
<comment type="caution">
    <text evidence="13">The sequence shown here is derived from an EMBL/GenBank/DDBJ whole genome shotgun (WGS) entry which is preliminary data.</text>
</comment>
<evidence type="ECO:0000256" key="9">
    <source>
        <dbReference type="ARBA" id="ARBA00030998"/>
    </source>
</evidence>
<evidence type="ECO:0000256" key="7">
    <source>
        <dbReference type="ARBA" id="ARBA00023163"/>
    </source>
</evidence>
<evidence type="ECO:0000313" key="14">
    <source>
        <dbReference type="Proteomes" id="UP000277424"/>
    </source>
</evidence>
<evidence type="ECO:0000256" key="1">
    <source>
        <dbReference type="ARBA" id="ARBA00006711"/>
    </source>
</evidence>
<feature type="region of interest" description="Disordered" evidence="12">
    <location>
        <begin position="70"/>
        <end position="137"/>
    </location>
</feature>
<dbReference type="PANTHER" id="PTHR34476">
    <property type="entry name" value="DNA-DIRECTED RNA POLYMERASE SUBUNIT OMEGA"/>
    <property type="match status" value="1"/>
</dbReference>
<keyword evidence="7 11" id="KW-0804">Transcription</keyword>
<dbReference type="GO" id="GO:0003899">
    <property type="term" value="F:DNA-directed RNA polymerase activity"/>
    <property type="evidence" value="ECO:0007669"/>
    <property type="project" value="UniProtKB-UniRule"/>
</dbReference>
<dbReference type="NCBIfam" id="TIGR00690">
    <property type="entry name" value="rpoZ"/>
    <property type="match status" value="1"/>
</dbReference>
<dbReference type="InterPro" id="IPR006110">
    <property type="entry name" value="Pol_omega/Rpo6/RPB6"/>
</dbReference>
<evidence type="ECO:0000256" key="8">
    <source>
        <dbReference type="ARBA" id="ARBA00029924"/>
    </source>
</evidence>
<dbReference type="Pfam" id="PF01192">
    <property type="entry name" value="RNA_pol_Rpb6"/>
    <property type="match status" value="1"/>
</dbReference>
<reference evidence="13 14" key="1">
    <citation type="submission" date="2018-10" db="EMBL/GenBank/DDBJ databases">
        <title>Comparative analysis of microorganisms from saline springs in Andes Mountain Range, Colombia.</title>
        <authorList>
            <person name="Rubin E."/>
        </authorList>
    </citation>
    <scope>NUCLEOTIDE SEQUENCE [LARGE SCALE GENOMIC DNA]</scope>
    <source>
        <strain evidence="13 14">USBA 36</strain>
    </source>
</reference>
<organism evidence="13 14">
    <name type="scientific">Oceanibaculum indicum</name>
    <dbReference type="NCBI Taxonomy" id="526216"/>
    <lineage>
        <taxon>Bacteria</taxon>
        <taxon>Pseudomonadati</taxon>
        <taxon>Pseudomonadota</taxon>
        <taxon>Alphaproteobacteria</taxon>
        <taxon>Rhodospirillales</taxon>
        <taxon>Oceanibaculaceae</taxon>
        <taxon>Oceanibaculum</taxon>
    </lineage>
</organism>
<comment type="subunit">
    <text evidence="11">The RNAP catalytic core consists of 2 alpha, 1 beta, 1 beta' and 1 omega subunit. When a sigma factor is associated with the core the holoenzyme is formed, which can initiate transcription.</text>
</comment>
<dbReference type="EMBL" id="RBIG01000001">
    <property type="protein sequence ID" value="RKQ72912.1"/>
    <property type="molecule type" value="Genomic_DNA"/>
</dbReference>
<dbReference type="HAMAP" id="MF_00366">
    <property type="entry name" value="RNApol_bact_RpoZ"/>
    <property type="match status" value="1"/>
</dbReference>
<dbReference type="SMART" id="SM01409">
    <property type="entry name" value="RNA_pol_Rpb6"/>
    <property type="match status" value="1"/>
</dbReference>
<dbReference type="Gene3D" id="3.90.940.10">
    <property type="match status" value="1"/>
</dbReference>
<dbReference type="SUPFAM" id="SSF63562">
    <property type="entry name" value="RPB6/omega subunit-like"/>
    <property type="match status" value="1"/>
</dbReference>
<sequence>MARVTVEDCVERIPNRFELVMMASHRARQIASGGSLTIERDNDKNPVVALREIADETIELEVLSEALVKREQHTQEPDELVEDDTLELMASESGILGPQGADDRPRAAAEDDDSEGESEETGAQFEDIDDDMLRDER</sequence>
<protein>
    <recommendedName>
        <fullName evidence="3 11">DNA-directed RNA polymerase subunit omega</fullName>
        <shortName evidence="11">RNAP omega subunit</shortName>
        <ecNumber evidence="2 11">2.7.7.6</ecNumber>
    </recommendedName>
    <alternativeName>
        <fullName evidence="9 11">RNA polymerase omega subunit</fullName>
    </alternativeName>
    <alternativeName>
        <fullName evidence="8 11">Transcriptase subunit omega</fullName>
    </alternativeName>
</protein>
<evidence type="ECO:0000256" key="3">
    <source>
        <dbReference type="ARBA" id="ARBA00013725"/>
    </source>
</evidence>
<evidence type="ECO:0000256" key="12">
    <source>
        <dbReference type="SAM" id="MobiDB-lite"/>
    </source>
</evidence>
<evidence type="ECO:0000256" key="5">
    <source>
        <dbReference type="ARBA" id="ARBA00022679"/>
    </source>
</evidence>
<evidence type="ECO:0000256" key="4">
    <source>
        <dbReference type="ARBA" id="ARBA00022478"/>
    </source>
</evidence>
<dbReference type="Proteomes" id="UP000277424">
    <property type="component" value="Unassembled WGS sequence"/>
</dbReference>
<keyword evidence="6 11" id="KW-0548">Nucleotidyltransferase</keyword>
<accession>A0A420WPX3</accession>
<keyword evidence="5 11" id="KW-0808">Transferase</keyword>
<dbReference type="RefSeq" id="WP_121217576.1">
    <property type="nucleotide sequence ID" value="NZ_RBIG01000001.1"/>
</dbReference>
<feature type="compositionally biased region" description="Acidic residues" evidence="12">
    <location>
        <begin position="110"/>
        <end position="137"/>
    </location>
</feature>
<comment type="catalytic activity">
    <reaction evidence="10 11">
        <text>RNA(n) + a ribonucleoside 5'-triphosphate = RNA(n+1) + diphosphate</text>
        <dbReference type="Rhea" id="RHEA:21248"/>
        <dbReference type="Rhea" id="RHEA-COMP:14527"/>
        <dbReference type="Rhea" id="RHEA-COMP:17342"/>
        <dbReference type="ChEBI" id="CHEBI:33019"/>
        <dbReference type="ChEBI" id="CHEBI:61557"/>
        <dbReference type="ChEBI" id="CHEBI:140395"/>
        <dbReference type="EC" id="2.7.7.6"/>
    </reaction>
</comment>
<comment type="function">
    <text evidence="11">Promotes RNA polymerase assembly. Latches the N- and C-terminal regions of the beta' subunit thereby facilitating its interaction with the beta and alpha subunits.</text>
</comment>
<dbReference type="GO" id="GO:0006351">
    <property type="term" value="P:DNA-templated transcription"/>
    <property type="evidence" value="ECO:0007669"/>
    <property type="project" value="UniProtKB-UniRule"/>
</dbReference>
<comment type="similarity">
    <text evidence="1 11">Belongs to the RNA polymerase subunit omega family.</text>
</comment>